<name>A0A410FVL2_BIPS1</name>
<dbReference type="EMBL" id="CP034928">
    <property type="protein sequence ID" value="QAA77107.1"/>
    <property type="molecule type" value="Genomic_DNA"/>
</dbReference>
<evidence type="ECO:0000313" key="1">
    <source>
        <dbReference type="EMBL" id="QAA77107.1"/>
    </source>
</evidence>
<dbReference type="KEGG" id="bih:BIP78_1341"/>
<organism evidence="1 2">
    <name type="scientific">Bipolaricaulis sibiricus</name>
    <dbReference type="NCBI Taxonomy" id="2501609"/>
    <lineage>
        <taxon>Bacteria</taxon>
        <taxon>Candidatus Bipolaricaulota</taxon>
        <taxon>Candidatus Bipolaricaulia</taxon>
        <taxon>Candidatus Bipolaricaulales</taxon>
        <taxon>Candidatus Bipolaricaulaceae</taxon>
        <taxon>Candidatus Bipolaricaulis</taxon>
    </lineage>
</organism>
<dbReference type="Proteomes" id="UP000287233">
    <property type="component" value="Chromosome"/>
</dbReference>
<gene>
    <name evidence="1" type="ORF">BIP78_1341</name>
</gene>
<dbReference type="AlphaFoldDB" id="A0A410FVL2"/>
<proteinExistence type="predicted"/>
<accession>A0A410FVL2</accession>
<evidence type="ECO:0000313" key="2">
    <source>
        <dbReference type="Proteomes" id="UP000287233"/>
    </source>
</evidence>
<protein>
    <submittedName>
        <fullName evidence="1">Uncharacterized protein</fullName>
    </submittedName>
</protein>
<reference evidence="2" key="1">
    <citation type="submission" date="2018-12" db="EMBL/GenBank/DDBJ databases">
        <title>Complete genome sequence of an uncultured bacterium of the candidate phylum Bipolaricaulota.</title>
        <authorList>
            <person name="Kadnikov V.V."/>
            <person name="Mardanov A.V."/>
            <person name="Beletsky A.V."/>
            <person name="Frank Y.A."/>
            <person name="Karnachuk O.V."/>
            <person name="Ravin N.V."/>
        </authorList>
    </citation>
    <scope>NUCLEOTIDE SEQUENCE [LARGE SCALE GENOMIC DNA]</scope>
</reference>
<sequence length="67" mass="7169">MVWFCSATFGLHLLSSPCRVLIEDDAAEVSMGLPQSPPIAAPKQEMVLMGALRPPRSDPPGPVLSPR</sequence>